<dbReference type="GO" id="GO:0001666">
    <property type="term" value="P:response to hypoxia"/>
    <property type="evidence" value="ECO:0007669"/>
    <property type="project" value="TreeGrafter"/>
</dbReference>
<dbReference type="Pfam" id="PF07809">
    <property type="entry name" value="RTP801_C"/>
    <property type="match status" value="1"/>
</dbReference>
<dbReference type="PANTHER" id="PTHR12478:SF7">
    <property type="entry name" value="DNA DAMAGE-INDUCIBLE TRANSCRIPT 4 PROTEIN"/>
    <property type="match status" value="1"/>
</dbReference>
<dbReference type="Gene3D" id="3.90.470.40">
    <property type="entry name" value="RTP801-like"/>
    <property type="match status" value="1"/>
</dbReference>
<dbReference type="InterPro" id="IPR038281">
    <property type="entry name" value="RTP801-like_C_sf"/>
</dbReference>
<dbReference type="AlphaFoldDB" id="A0A8C6UY70"/>
<reference evidence="9" key="1">
    <citation type="submission" date="2025-08" db="UniProtKB">
        <authorList>
            <consortium name="Ensembl"/>
        </authorList>
    </citation>
    <scope>IDENTIFICATION</scope>
</reference>
<sequence>EDSLGTPGGLGSGFPPSPAEDRSLNRLSWGSLLHRLVELKGNQKINNATGVKLVSLQSSMFSSDMSLSESDGNDCFFPLEESLASEAVATIAQSLSEASHLLGCSKLILPDCLMHNISQELVHLALSEPCGLRGALVDLCVERGDQDSPTSVDQIAVDAYVVPTFQVTLVLRLESSGLWPKVQKLLKGSGSPQTPLKHQPTLRLSRSFRAIKKKLYCSGELLIEECC</sequence>
<comment type="subcellular location">
    <subcellularLocation>
        <location evidence="2">Cytoplasm</location>
    </subcellularLocation>
    <subcellularLocation>
        <location evidence="1">Mitochondrion</location>
    </subcellularLocation>
</comment>
<keyword evidence="6" id="KW-0496">Mitochondrion</keyword>
<evidence type="ECO:0000256" key="4">
    <source>
        <dbReference type="ARBA" id="ARBA00022490"/>
    </source>
</evidence>
<dbReference type="Proteomes" id="UP000694523">
    <property type="component" value="Unplaced"/>
</dbReference>
<evidence type="ECO:0000256" key="3">
    <source>
        <dbReference type="ARBA" id="ARBA00010670"/>
    </source>
</evidence>
<dbReference type="InterPro" id="IPR012918">
    <property type="entry name" value="RTP801-like"/>
</dbReference>
<evidence type="ECO:0000256" key="7">
    <source>
        <dbReference type="ARBA" id="ARBA00040168"/>
    </source>
</evidence>
<proteinExistence type="inferred from homology"/>
<dbReference type="GO" id="GO:0032007">
    <property type="term" value="P:negative regulation of TOR signaling"/>
    <property type="evidence" value="ECO:0007669"/>
    <property type="project" value="TreeGrafter"/>
</dbReference>
<evidence type="ECO:0000256" key="1">
    <source>
        <dbReference type="ARBA" id="ARBA00004173"/>
    </source>
</evidence>
<name>A0A8C6UY70_9GOBI</name>
<accession>A0A8C6UY70</accession>
<keyword evidence="10" id="KW-1185">Reference proteome</keyword>
<feature type="region of interest" description="Disordered" evidence="8">
    <location>
        <begin position="1"/>
        <end position="21"/>
    </location>
</feature>
<dbReference type="Ensembl" id="ENSNMLT00000044789.1">
    <property type="protein sequence ID" value="ENSNMLP00000040258.1"/>
    <property type="gene ID" value="ENSNMLG00000024741.1"/>
</dbReference>
<dbReference type="GO" id="GO:0006915">
    <property type="term" value="P:apoptotic process"/>
    <property type="evidence" value="ECO:0007669"/>
    <property type="project" value="UniProtKB-KW"/>
</dbReference>
<keyword evidence="5" id="KW-0053">Apoptosis</keyword>
<comment type="similarity">
    <text evidence="3">Belongs to the DDIT4 family.</text>
</comment>
<evidence type="ECO:0000256" key="8">
    <source>
        <dbReference type="SAM" id="MobiDB-lite"/>
    </source>
</evidence>
<evidence type="ECO:0000256" key="2">
    <source>
        <dbReference type="ARBA" id="ARBA00004496"/>
    </source>
</evidence>
<evidence type="ECO:0000256" key="5">
    <source>
        <dbReference type="ARBA" id="ARBA00022703"/>
    </source>
</evidence>
<dbReference type="PANTHER" id="PTHR12478">
    <property type="entry name" value="DNA-DAMAGE-INDUCIBLE TRANSCRIPT 4 PROTEIN DDIT4"/>
    <property type="match status" value="1"/>
</dbReference>
<dbReference type="GO" id="GO:0005739">
    <property type="term" value="C:mitochondrion"/>
    <property type="evidence" value="ECO:0007669"/>
    <property type="project" value="UniProtKB-SubCell"/>
</dbReference>
<evidence type="ECO:0000313" key="9">
    <source>
        <dbReference type="Ensembl" id="ENSNMLP00000040258.1"/>
    </source>
</evidence>
<reference evidence="9" key="2">
    <citation type="submission" date="2025-09" db="UniProtKB">
        <authorList>
            <consortium name="Ensembl"/>
        </authorList>
    </citation>
    <scope>IDENTIFICATION</scope>
</reference>
<keyword evidence="4" id="KW-0963">Cytoplasm</keyword>
<protein>
    <recommendedName>
        <fullName evidence="7">DNA damage-inducible transcript 4 protein</fullName>
    </recommendedName>
</protein>
<feature type="compositionally biased region" description="Gly residues" evidence="8">
    <location>
        <begin position="1"/>
        <end position="12"/>
    </location>
</feature>
<dbReference type="GO" id="GO:0071889">
    <property type="term" value="F:14-3-3 protein binding"/>
    <property type="evidence" value="ECO:0007669"/>
    <property type="project" value="TreeGrafter"/>
</dbReference>
<organism evidence="9 10">
    <name type="scientific">Neogobius melanostomus</name>
    <name type="common">round goby</name>
    <dbReference type="NCBI Taxonomy" id="47308"/>
    <lineage>
        <taxon>Eukaryota</taxon>
        <taxon>Metazoa</taxon>
        <taxon>Chordata</taxon>
        <taxon>Craniata</taxon>
        <taxon>Vertebrata</taxon>
        <taxon>Euteleostomi</taxon>
        <taxon>Actinopterygii</taxon>
        <taxon>Neopterygii</taxon>
        <taxon>Teleostei</taxon>
        <taxon>Neoteleostei</taxon>
        <taxon>Acanthomorphata</taxon>
        <taxon>Gobiaria</taxon>
        <taxon>Gobiiformes</taxon>
        <taxon>Gobioidei</taxon>
        <taxon>Gobiidae</taxon>
        <taxon>Benthophilinae</taxon>
        <taxon>Neogobiini</taxon>
        <taxon>Neogobius</taxon>
    </lineage>
</organism>
<evidence type="ECO:0000256" key="6">
    <source>
        <dbReference type="ARBA" id="ARBA00023128"/>
    </source>
</evidence>
<evidence type="ECO:0000313" key="10">
    <source>
        <dbReference type="Proteomes" id="UP000694523"/>
    </source>
</evidence>